<protein>
    <submittedName>
        <fullName evidence="1">Uncharacterized protein</fullName>
    </submittedName>
</protein>
<proteinExistence type="predicted"/>
<sequence length="53" mass="6007">MIISLFFHCLIFISSESSDISMVLLNLYKLVNSLASADPMVDFDLIALKYYSN</sequence>
<comment type="caution">
    <text evidence="1">The sequence shown here is derived from an EMBL/GenBank/DDBJ whole genome shotgun (WGS) entry which is preliminary data.</text>
</comment>
<evidence type="ECO:0000313" key="2">
    <source>
        <dbReference type="Proteomes" id="UP000014974"/>
    </source>
</evidence>
<dbReference type="Proteomes" id="UP000014974">
    <property type="component" value="Unassembled WGS sequence"/>
</dbReference>
<name>S7WYC6_9BACT</name>
<dbReference type="AlphaFoldDB" id="S7WYC6"/>
<accession>S7WYC6</accession>
<reference evidence="1 2" key="1">
    <citation type="journal article" date="2013" name="Genome Announc.">
        <title>Draft Genome Sequence of Cyclobacterium qasimii Strain M12-11BT, Isolated from Arctic Marine Sediment.</title>
        <authorList>
            <person name="Shivaji S."/>
            <person name="Ara S."/>
            <person name="Singh A."/>
            <person name="Kumar Pinnaka A."/>
        </authorList>
    </citation>
    <scope>NUCLEOTIDE SEQUENCE [LARGE SCALE GENOMIC DNA]</scope>
    <source>
        <strain evidence="1 2">M12-11B</strain>
    </source>
</reference>
<evidence type="ECO:0000313" key="1">
    <source>
        <dbReference type="EMBL" id="EPR71764.1"/>
    </source>
</evidence>
<gene>
    <name evidence="1" type="ORF">ADICYQ_0012</name>
</gene>
<organism evidence="1 2">
    <name type="scientific">Cyclobacterium qasimii M12-11B</name>
    <dbReference type="NCBI Taxonomy" id="641524"/>
    <lineage>
        <taxon>Bacteria</taxon>
        <taxon>Pseudomonadati</taxon>
        <taxon>Bacteroidota</taxon>
        <taxon>Cytophagia</taxon>
        <taxon>Cytophagales</taxon>
        <taxon>Cyclobacteriaceae</taxon>
        <taxon>Cyclobacterium</taxon>
    </lineage>
</organism>
<dbReference type="EMBL" id="ATNM01000003">
    <property type="protein sequence ID" value="EPR71764.1"/>
    <property type="molecule type" value="Genomic_DNA"/>
</dbReference>